<evidence type="ECO:0000259" key="3">
    <source>
        <dbReference type="Pfam" id="PF18962"/>
    </source>
</evidence>
<dbReference type="Pfam" id="PF18962">
    <property type="entry name" value="Por_Secre_tail"/>
    <property type="match status" value="1"/>
</dbReference>
<keyword evidence="1 2" id="KW-0732">Signal</keyword>
<dbReference type="NCBIfam" id="TIGR04183">
    <property type="entry name" value="Por_Secre_tail"/>
    <property type="match status" value="1"/>
</dbReference>
<feature type="chain" id="PRO_5046196007" evidence="2">
    <location>
        <begin position="19"/>
        <end position="234"/>
    </location>
</feature>
<keyword evidence="5" id="KW-1185">Reference proteome</keyword>
<feature type="signal peptide" evidence="2">
    <location>
        <begin position="1"/>
        <end position="18"/>
    </location>
</feature>
<feature type="domain" description="Secretion system C-terminal sorting" evidence="3">
    <location>
        <begin position="164"/>
        <end position="230"/>
    </location>
</feature>
<gene>
    <name evidence="4" type="ORF">RLT85_11450</name>
</gene>
<dbReference type="Proteomes" id="UP001182991">
    <property type="component" value="Unassembled WGS sequence"/>
</dbReference>
<dbReference type="RefSeq" id="WP_311402190.1">
    <property type="nucleotide sequence ID" value="NZ_JAVRBG010000011.1"/>
</dbReference>
<accession>A0ABU2KKI2</accession>
<proteinExistence type="predicted"/>
<reference evidence="5" key="1">
    <citation type="submission" date="2023-07" db="EMBL/GenBank/DDBJ databases">
        <title>Isolating and identifying novel microbial strains from the Mariana Trench.</title>
        <authorList>
            <person name="Fu H."/>
        </authorList>
    </citation>
    <scope>NUCLEOTIDE SEQUENCE [LARGE SCALE GENOMIC DNA]</scope>
    <source>
        <strain evidence="5">T-y2</strain>
    </source>
</reference>
<dbReference type="InterPro" id="IPR026444">
    <property type="entry name" value="Secre_tail"/>
</dbReference>
<comment type="caution">
    <text evidence="4">The sequence shown here is derived from an EMBL/GenBank/DDBJ whole genome shotgun (WGS) entry which is preliminary data.</text>
</comment>
<evidence type="ECO:0000313" key="5">
    <source>
        <dbReference type="Proteomes" id="UP001182991"/>
    </source>
</evidence>
<dbReference type="EMBL" id="JAVRBG010000011">
    <property type="protein sequence ID" value="MDT0295247.1"/>
    <property type="molecule type" value="Genomic_DNA"/>
</dbReference>
<evidence type="ECO:0000313" key="4">
    <source>
        <dbReference type="EMBL" id="MDT0295247.1"/>
    </source>
</evidence>
<evidence type="ECO:0000256" key="2">
    <source>
        <dbReference type="SAM" id="SignalP"/>
    </source>
</evidence>
<protein>
    <submittedName>
        <fullName evidence="4">T9SS type A sorting domain-containing protein</fullName>
    </submittedName>
</protein>
<evidence type="ECO:0000256" key="1">
    <source>
        <dbReference type="ARBA" id="ARBA00022729"/>
    </source>
</evidence>
<organism evidence="4 5">
    <name type="scientific">Mesonia ostreae</name>
    <dbReference type="NCBI Taxonomy" id="861110"/>
    <lineage>
        <taxon>Bacteria</taxon>
        <taxon>Pseudomonadati</taxon>
        <taxon>Bacteroidota</taxon>
        <taxon>Flavobacteriia</taxon>
        <taxon>Flavobacteriales</taxon>
        <taxon>Flavobacteriaceae</taxon>
        <taxon>Mesonia</taxon>
    </lineage>
</organism>
<sequence length="234" mass="26872">MKKLTYLIILMFSFKGFAQVAPLQDHTWYLEKLVINGNDFPPPAAYQNSYTVLFEDNSPHCLFGAPCYSLYTDLTYNQNQSFTINNTNTPLDCGEIPPYVIDFEEMFMDNFTNSGLPGFNPYVYTFSNQSTYIQLTITNANGVQAIYRNEQLAVGNKKEVEVTLFPNPVGSKFQLEMEQEKKIRSVRIFSVNGKEILKFNEAQSSYDVSQLKQGIYFIQIETEERKSIIKLMKG</sequence>
<name>A0ABU2KKI2_9FLAO</name>